<dbReference type="Gene3D" id="1.10.260.40">
    <property type="entry name" value="lambda repressor-like DNA-binding domains"/>
    <property type="match status" value="1"/>
</dbReference>
<organism evidence="1 2">
    <name type="scientific">Cylicocyclus nassatus</name>
    <name type="common">Nematode worm</name>
    <dbReference type="NCBI Taxonomy" id="53992"/>
    <lineage>
        <taxon>Eukaryota</taxon>
        <taxon>Metazoa</taxon>
        <taxon>Ecdysozoa</taxon>
        <taxon>Nematoda</taxon>
        <taxon>Chromadorea</taxon>
        <taxon>Rhabditida</taxon>
        <taxon>Rhabditina</taxon>
        <taxon>Rhabditomorpha</taxon>
        <taxon>Strongyloidea</taxon>
        <taxon>Strongylidae</taxon>
        <taxon>Cylicocyclus</taxon>
    </lineage>
</organism>
<evidence type="ECO:0000313" key="2">
    <source>
        <dbReference type="Proteomes" id="UP001176961"/>
    </source>
</evidence>
<accession>A0AA36DSI9</accession>
<keyword evidence="2" id="KW-1185">Reference proteome</keyword>
<dbReference type="GO" id="GO:0005634">
    <property type="term" value="C:nucleus"/>
    <property type="evidence" value="ECO:0007669"/>
    <property type="project" value="UniProtKB-ARBA"/>
</dbReference>
<gene>
    <name evidence="1" type="ORF">CYNAS_LOCUS4168</name>
</gene>
<sequence length="83" mass="9194">MLLMKDIAVLVRNARKEQKATQVELAQFANVGTRFVRDVEDGGDRTMKASELAEEMSDEGHPSPIYARIGDVIRGQIAQVKGH</sequence>
<dbReference type="GO" id="GO:0003677">
    <property type="term" value="F:DNA binding"/>
    <property type="evidence" value="ECO:0007669"/>
    <property type="project" value="InterPro"/>
</dbReference>
<protein>
    <submittedName>
        <fullName evidence="1">Uncharacterized protein</fullName>
    </submittedName>
</protein>
<dbReference type="EMBL" id="CATQJL010000007">
    <property type="protein sequence ID" value="CAJ0592185.1"/>
    <property type="molecule type" value="Genomic_DNA"/>
</dbReference>
<name>A0AA36DSI9_CYLNA</name>
<dbReference type="SUPFAM" id="SSF47413">
    <property type="entry name" value="lambda repressor-like DNA-binding domains"/>
    <property type="match status" value="1"/>
</dbReference>
<comment type="caution">
    <text evidence="1">The sequence shown here is derived from an EMBL/GenBank/DDBJ whole genome shotgun (WGS) entry which is preliminary data.</text>
</comment>
<dbReference type="Proteomes" id="UP001176961">
    <property type="component" value="Unassembled WGS sequence"/>
</dbReference>
<reference evidence="1" key="1">
    <citation type="submission" date="2023-07" db="EMBL/GenBank/DDBJ databases">
        <authorList>
            <consortium name="CYATHOMIX"/>
        </authorList>
    </citation>
    <scope>NUCLEOTIDE SEQUENCE</scope>
    <source>
        <strain evidence="1">N/A</strain>
    </source>
</reference>
<proteinExistence type="predicted"/>
<dbReference type="AlphaFoldDB" id="A0AA36DSI9"/>
<evidence type="ECO:0000313" key="1">
    <source>
        <dbReference type="EMBL" id="CAJ0592185.1"/>
    </source>
</evidence>
<dbReference type="InterPro" id="IPR010982">
    <property type="entry name" value="Lambda_DNA-bd_dom_sf"/>
</dbReference>